<evidence type="ECO:0000313" key="2">
    <source>
        <dbReference type="EMBL" id="HIZ36912.1"/>
    </source>
</evidence>
<dbReference type="PROSITE" id="PS51704">
    <property type="entry name" value="GP_PDE"/>
    <property type="match status" value="1"/>
</dbReference>
<dbReference type="InterPro" id="IPR030395">
    <property type="entry name" value="GP_PDE_dom"/>
</dbReference>
<dbReference type="InterPro" id="IPR017946">
    <property type="entry name" value="PLC-like_Pdiesterase_TIM-brl"/>
</dbReference>
<dbReference type="Gene3D" id="3.20.20.190">
    <property type="entry name" value="Phosphatidylinositol (PI) phosphodiesterase"/>
    <property type="match status" value="1"/>
</dbReference>
<dbReference type="GO" id="GO:0008081">
    <property type="term" value="F:phosphoric diester hydrolase activity"/>
    <property type="evidence" value="ECO:0007669"/>
    <property type="project" value="InterPro"/>
</dbReference>
<dbReference type="AlphaFoldDB" id="A0A9D2EG73"/>
<comment type="caution">
    <text evidence="2">The sequence shown here is derived from an EMBL/GenBank/DDBJ whole genome shotgun (WGS) entry which is preliminary data.</text>
</comment>
<evidence type="ECO:0000259" key="1">
    <source>
        <dbReference type="PROSITE" id="PS51704"/>
    </source>
</evidence>
<reference evidence="2" key="1">
    <citation type="journal article" date="2021" name="PeerJ">
        <title>Extensive microbial diversity within the chicken gut microbiome revealed by metagenomics and culture.</title>
        <authorList>
            <person name="Gilroy R."/>
            <person name="Ravi A."/>
            <person name="Getino M."/>
            <person name="Pursley I."/>
            <person name="Horton D.L."/>
            <person name="Alikhan N.F."/>
            <person name="Baker D."/>
            <person name="Gharbi K."/>
            <person name="Hall N."/>
            <person name="Watson M."/>
            <person name="Adriaenssens E.M."/>
            <person name="Foster-Nyarko E."/>
            <person name="Jarju S."/>
            <person name="Secka A."/>
            <person name="Antonio M."/>
            <person name="Oren A."/>
            <person name="Chaudhuri R.R."/>
            <person name="La Ragione R."/>
            <person name="Hildebrand F."/>
            <person name="Pallen M.J."/>
        </authorList>
    </citation>
    <scope>NUCLEOTIDE SEQUENCE</scope>
    <source>
        <strain evidence="2">ChiGjej4B4-7305</strain>
    </source>
</reference>
<evidence type="ECO:0000313" key="3">
    <source>
        <dbReference type="Proteomes" id="UP000824037"/>
    </source>
</evidence>
<dbReference type="PANTHER" id="PTHR43805">
    <property type="entry name" value="GLYCEROPHOSPHORYL DIESTER PHOSPHODIESTERASE"/>
    <property type="match status" value="1"/>
</dbReference>
<dbReference type="SUPFAM" id="SSF51695">
    <property type="entry name" value="PLC-like phosphodiesterases"/>
    <property type="match status" value="1"/>
</dbReference>
<dbReference type="PANTHER" id="PTHR43805:SF1">
    <property type="entry name" value="GP-PDE DOMAIN-CONTAINING PROTEIN"/>
    <property type="match status" value="1"/>
</dbReference>
<reference evidence="2" key="2">
    <citation type="submission" date="2021-04" db="EMBL/GenBank/DDBJ databases">
        <authorList>
            <person name="Gilroy R."/>
        </authorList>
    </citation>
    <scope>NUCLEOTIDE SEQUENCE</scope>
    <source>
        <strain evidence="2">ChiGjej4B4-7305</strain>
    </source>
</reference>
<dbReference type="Pfam" id="PF03009">
    <property type="entry name" value="GDPD"/>
    <property type="match status" value="1"/>
</dbReference>
<organism evidence="2 3">
    <name type="scientific">Candidatus Ruania gallistercoris</name>
    <dbReference type="NCBI Taxonomy" id="2838746"/>
    <lineage>
        <taxon>Bacteria</taxon>
        <taxon>Bacillati</taxon>
        <taxon>Actinomycetota</taxon>
        <taxon>Actinomycetes</taxon>
        <taxon>Micrococcales</taxon>
        <taxon>Ruaniaceae</taxon>
        <taxon>Ruania</taxon>
    </lineage>
</organism>
<dbReference type="GO" id="GO:0006629">
    <property type="term" value="P:lipid metabolic process"/>
    <property type="evidence" value="ECO:0007669"/>
    <property type="project" value="InterPro"/>
</dbReference>
<dbReference type="Proteomes" id="UP000824037">
    <property type="component" value="Unassembled WGS sequence"/>
</dbReference>
<name>A0A9D2EG73_9MICO</name>
<dbReference type="EMBL" id="DXBY01000244">
    <property type="protein sequence ID" value="HIZ36912.1"/>
    <property type="molecule type" value="Genomic_DNA"/>
</dbReference>
<gene>
    <name evidence="2" type="ORF">H9815_14160</name>
</gene>
<protein>
    <submittedName>
        <fullName evidence="2">Glycerophosphodiester phosphodiesterase</fullName>
    </submittedName>
</protein>
<sequence length="260" mass="27587">MSVQLPPGPLAIAHRGGAGLPANAGIENSMRAVGHAVDLGYRYIETDVQASADGQAFVLHDADLERVAGRAVAVESLTAADLRAITLSGGASIPTLAELLEEFTDLHFNIDLKSDAVVAPAVRTLRAAGAGGRVVLAAFSHGRLVRVRRLLPGVATSASPREIAALRFGRLPLAARAGAVAFQVPIHTTVRGRRVRILTDSFIHRAHARGQQVHVWTIDDAATMHDLFDRGVDGIVADRIDVLRDVLIARGSWPAPAVWN</sequence>
<feature type="domain" description="GP-PDE" evidence="1">
    <location>
        <begin position="9"/>
        <end position="247"/>
    </location>
</feature>
<accession>A0A9D2EG73</accession>
<proteinExistence type="predicted"/>